<protein>
    <submittedName>
        <fullName evidence="2">Glycosyltransferase involved in cell wall bisynthesis</fullName>
    </submittedName>
</protein>
<dbReference type="PANTHER" id="PTHR12526">
    <property type="entry name" value="GLYCOSYLTRANSFERASE"/>
    <property type="match status" value="1"/>
</dbReference>
<dbReference type="SUPFAM" id="SSF53756">
    <property type="entry name" value="UDP-Glycosyltransferase/glycogen phosphorylase"/>
    <property type="match status" value="1"/>
</dbReference>
<keyword evidence="3" id="KW-1185">Reference proteome</keyword>
<reference evidence="3" key="1">
    <citation type="submission" date="2016-10" db="EMBL/GenBank/DDBJ databases">
        <authorList>
            <person name="Varghese N."/>
            <person name="Submissions S."/>
        </authorList>
    </citation>
    <scope>NUCLEOTIDE SEQUENCE [LARGE SCALE GENOMIC DNA]</scope>
    <source>
        <strain evidence="3">P18</strain>
    </source>
</reference>
<name>A0A1I5PWQ8_9FIRM</name>
<dbReference type="InterPro" id="IPR001296">
    <property type="entry name" value="Glyco_trans_1"/>
</dbReference>
<evidence type="ECO:0000313" key="3">
    <source>
        <dbReference type="Proteomes" id="UP000182624"/>
    </source>
</evidence>
<keyword evidence="2" id="KW-0808">Transferase</keyword>
<dbReference type="GO" id="GO:0016757">
    <property type="term" value="F:glycosyltransferase activity"/>
    <property type="evidence" value="ECO:0007669"/>
    <property type="project" value="InterPro"/>
</dbReference>
<evidence type="ECO:0000259" key="1">
    <source>
        <dbReference type="Pfam" id="PF00534"/>
    </source>
</evidence>
<dbReference type="CDD" id="cd03812">
    <property type="entry name" value="GT4_CapH-like"/>
    <property type="match status" value="1"/>
</dbReference>
<dbReference type="Pfam" id="PF00534">
    <property type="entry name" value="Glycos_transf_1"/>
    <property type="match status" value="1"/>
</dbReference>
<evidence type="ECO:0000313" key="2">
    <source>
        <dbReference type="EMBL" id="SFP38465.1"/>
    </source>
</evidence>
<dbReference type="EMBL" id="FOXO01000001">
    <property type="protein sequence ID" value="SFP38465.1"/>
    <property type="molecule type" value="Genomic_DNA"/>
</dbReference>
<dbReference type="PANTHER" id="PTHR12526:SF637">
    <property type="entry name" value="GLYCOSYLTRANSFERASE EPSF-RELATED"/>
    <property type="match status" value="1"/>
</dbReference>
<accession>A0A1I5PWQ8</accession>
<sequence>MKMQDVNKVLHYVSIMDRAGEETFIMNVFRSIDRNQVMFDFLVTENREGDYDKEIRSLGGNVRHFSKIMRGGPIKRFLNFFKLKRYLSPLSKEYTTFHIHTQHAMDAMLDALSAELAGFKTVVVHSHSTSTLYHLRAHFLCRPILNKMPIVRLACSDAAGKWLYGDDGNYEIVSNGIITDNFLYDDNSRKTIREEEHWNDRIVIGHVGNFTYPKNHSFILDVFIVFLKKHPDAVLALAGKGTLMEEAIQKAKNLGISDNVRFLGSRGDANKLFSAFDVLLFPSHYEGLPVTLVEAQAADLPCLISDAITTETDISPKLRRMSLNNTAEEWAKALDEMIGDDNRRNVKDCIISSGYDIGVTVKRLTEIYRGNR</sequence>
<proteinExistence type="predicted"/>
<gene>
    <name evidence="2" type="ORF">SAMN04487928_101182</name>
</gene>
<organism evidence="2 3">
    <name type="scientific">Butyrivibrio proteoclasticus</name>
    <dbReference type="NCBI Taxonomy" id="43305"/>
    <lineage>
        <taxon>Bacteria</taxon>
        <taxon>Bacillati</taxon>
        <taxon>Bacillota</taxon>
        <taxon>Clostridia</taxon>
        <taxon>Lachnospirales</taxon>
        <taxon>Lachnospiraceae</taxon>
        <taxon>Butyrivibrio</taxon>
    </lineage>
</organism>
<dbReference type="Proteomes" id="UP000182624">
    <property type="component" value="Unassembled WGS sequence"/>
</dbReference>
<feature type="domain" description="Glycosyl transferase family 1" evidence="1">
    <location>
        <begin position="189"/>
        <end position="345"/>
    </location>
</feature>
<dbReference type="Gene3D" id="3.40.50.2000">
    <property type="entry name" value="Glycogen Phosphorylase B"/>
    <property type="match status" value="2"/>
</dbReference>
<dbReference type="AlphaFoldDB" id="A0A1I5PWQ8"/>